<dbReference type="GO" id="GO:0046872">
    <property type="term" value="F:metal ion binding"/>
    <property type="evidence" value="ECO:0007669"/>
    <property type="project" value="UniProtKB-KW"/>
</dbReference>
<keyword evidence="11" id="KW-1185">Reference proteome</keyword>
<dbReference type="GO" id="GO:0019556">
    <property type="term" value="P:L-histidine catabolic process to glutamate and formamide"/>
    <property type="evidence" value="ECO:0007669"/>
    <property type="project" value="UniProtKB-UniRule"/>
</dbReference>
<dbReference type="Pfam" id="PF01979">
    <property type="entry name" value="Amidohydro_1"/>
    <property type="match status" value="1"/>
</dbReference>
<dbReference type="EC" id="3.5.2.7" evidence="2 8"/>
<dbReference type="Gene3D" id="2.30.40.10">
    <property type="entry name" value="Urease, subunit C, domain 1"/>
    <property type="match status" value="1"/>
</dbReference>
<dbReference type="KEGG" id="ark:D6B99_03795"/>
<dbReference type="SUPFAM" id="SSF51556">
    <property type="entry name" value="Metallo-dependent hydrolases"/>
    <property type="match status" value="1"/>
</dbReference>
<evidence type="ECO:0000256" key="2">
    <source>
        <dbReference type="ARBA" id="ARBA00012864"/>
    </source>
</evidence>
<evidence type="ECO:0000313" key="10">
    <source>
        <dbReference type="EMBL" id="AYD46811.1"/>
    </source>
</evidence>
<dbReference type="InterPro" id="IPR011059">
    <property type="entry name" value="Metal-dep_hydrolase_composite"/>
</dbReference>
<evidence type="ECO:0000256" key="4">
    <source>
        <dbReference type="ARBA" id="ARBA00022801"/>
    </source>
</evidence>
<dbReference type="Gene3D" id="3.20.20.140">
    <property type="entry name" value="Metal-dependent hydrolases"/>
    <property type="match status" value="1"/>
</dbReference>
<evidence type="ECO:0000313" key="11">
    <source>
        <dbReference type="Proteomes" id="UP000266118"/>
    </source>
</evidence>
<dbReference type="GO" id="GO:0005737">
    <property type="term" value="C:cytoplasm"/>
    <property type="evidence" value="ECO:0007669"/>
    <property type="project" value="UniProtKB-UniRule"/>
</dbReference>
<dbReference type="InterPro" id="IPR005920">
    <property type="entry name" value="HutI"/>
</dbReference>
<dbReference type="PANTHER" id="PTHR42752:SF1">
    <property type="entry name" value="IMIDAZOLONEPROPIONASE-RELATED"/>
    <property type="match status" value="1"/>
</dbReference>
<feature type="domain" description="Amidohydrolase-related" evidence="9">
    <location>
        <begin position="68"/>
        <end position="406"/>
    </location>
</feature>
<evidence type="ECO:0000256" key="3">
    <source>
        <dbReference type="ARBA" id="ARBA00022723"/>
    </source>
</evidence>
<keyword evidence="4 10" id="KW-0378">Hydrolase</keyword>
<dbReference type="SUPFAM" id="SSF51338">
    <property type="entry name" value="Composite domain of metallo-dependent hydrolases"/>
    <property type="match status" value="1"/>
</dbReference>
<organism evidence="10 11">
    <name type="scientific">Arachidicoccus soli</name>
    <dbReference type="NCBI Taxonomy" id="2341117"/>
    <lineage>
        <taxon>Bacteria</taxon>
        <taxon>Pseudomonadati</taxon>
        <taxon>Bacteroidota</taxon>
        <taxon>Chitinophagia</taxon>
        <taxon>Chitinophagales</taxon>
        <taxon>Chitinophagaceae</taxon>
        <taxon>Arachidicoccus</taxon>
    </lineage>
</organism>
<dbReference type="OrthoDB" id="9776455at2"/>
<accession>A0A386HMU1</accession>
<dbReference type="EMBL" id="CP032489">
    <property type="protein sequence ID" value="AYD46811.1"/>
    <property type="molecule type" value="Genomic_DNA"/>
</dbReference>
<evidence type="ECO:0000259" key="9">
    <source>
        <dbReference type="Pfam" id="PF01979"/>
    </source>
</evidence>
<keyword evidence="5" id="KW-0369">Histidine metabolism</keyword>
<sequence>MKIIGPFTQIVTLNHLPLKGSIKDESLEIMMDSGIAVEGDRIKSLDKFDLLKKKYPETTVELIETPQVLLPGFIDNHTHICFAGNRAKDYAMRISGKSYQEIAKAGGGIWDTVMHIRNASKYELVRLTAERANKLLHAGITTIEVKSGYGLNVEEELKILRAIKEANRQTKADLISTCLAAHIKPKDFEGTEEEYLLYIEEKLLPKIKKENLAKRVDIFVEEAAFGIHAAKGYLQRARQLGFDCTVHADQFTTGGSVVAIDGGAVSADHLEASGNKEIRMLADADIVATVLPGASLGLGMPFAPARKLLDAGASVAIASDWNPGSAPMGDLLIQASVLGAYERLSIAEMLAGVTFRAVKALRLNDKGILKENFLADMQAYPVKDYREIFYLQGSLKPNIVWKNGERI</sequence>
<gene>
    <name evidence="10" type="primary">hutI</name>
    <name evidence="10" type="ORF">D6B99_03795</name>
</gene>
<comment type="pathway">
    <text evidence="1">Amino-acid degradation.</text>
</comment>
<dbReference type="AlphaFoldDB" id="A0A386HMU1"/>
<dbReference type="NCBIfam" id="TIGR01224">
    <property type="entry name" value="hutI"/>
    <property type="match status" value="1"/>
</dbReference>
<dbReference type="RefSeq" id="WP_119985255.1">
    <property type="nucleotide sequence ID" value="NZ_CP032489.1"/>
</dbReference>
<evidence type="ECO:0000256" key="8">
    <source>
        <dbReference type="NCBIfam" id="TIGR01224"/>
    </source>
</evidence>
<keyword evidence="3" id="KW-0479">Metal-binding</keyword>
<evidence type="ECO:0000256" key="5">
    <source>
        <dbReference type="ARBA" id="ARBA00022808"/>
    </source>
</evidence>
<dbReference type="InterPro" id="IPR032466">
    <property type="entry name" value="Metal_Hydrolase"/>
</dbReference>
<keyword evidence="7" id="KW-0408">Iron</keyword>
<protein>
    <recommendedName>
        <fullName evidence="2 8">Imidazolonepropionase</fullName>
        <ecNumber evidence="2 8">3.5.2.7</ecNumber>
    </recommendedName>
</protein>
<dbReference type="Proteomes" id="UP000266118">
    <property type="component" value="Chromosome"/>
</dbReference>
<keyword evidence="6" id="KW-0862">Zinc</keyword>
<dbReference type="GO" id="GO:0050480">
    <property type="term" value="F:imidazolonepropionase activity"/>
    <property type="evidence" value="ECO:0007669"/>
    <property type="project" value="UniProtKB-UniRule"/>
</dbReference>
<evidence type="ECO:0000256" key="1">
    <source>
        <dbReference type="ARBA" id="ARBA00005023"/>
    </source>
</evidence>
<reference evidence="10 11" key="1">
    <citation type="submission" date="2018-09" db="EMBL/GenBank/DDBJ databases">
        <title>Arachidicoccus sp. nov., a bacterium isolated from soil.</title>
        <authorList>
            <person name="Weon H.-Y."/>
            <person name="Kwon S.-W."/>
            <person name="Lee S.A."/>
        </authorList>
    </citation>
    <scope>NUCLEOTIDE SEQUENCE [LARGE SCALE GENOMIC DNA]</scope>
    <source>
        <strain evidence="10 11">KIS59-12</strain>
    </source>
</reference>
<dbReference type="InterPro" id="IPR006680">
    <property type="entry name" value="Amidohydro-rel"/>
</dbReference>
<dbReference type="PANTHER" id="PTHR42752">
    <property type="entry name" value="IMIDAZOLONEPROPIONASE"/>
    <property type="match status" value="1"/>
</dbReference>
<name>A0A386HMU1_9BACT</name>
<evidence type="ECO:0000256" key="6">
    <source>
        <dbReference type="ARBA" id="ARBA00022833"/>
    </source>
</evidence>
<proteinExistence type="predicted"/>
<evidence type="ECO:0000256" key="7">
    <source>
        <dbReference type="ARBA" id="ARBA00023004"/>
    </source>
</evidence>